<dbReference type="PANTHER" id="PTHR44942">
    <property type="entry name" value="METHYLTRANSF_11 DOMAIN-CONTAINING PROTEIN"/>
    <property type="match status" value="1"/>
</dbReference>
<comment type="caution">
    <text evidence="5">The sequence shown here is derived from an EMBL/GenBank/DDBJ whole genome shotgun (WGS) entry which is preliminary data.</text>
</comment>
<dbReference type="InterPro" id="IPR029063">
    <property type="entry name" value="SAM-dependent_MTases_sf"/>
</dbReference>
<evidence type="ECO:0000256" key="1">
    <source>
        <dbReference type="ARBA" id="ARBA00008361"/>
    </source>
</evidence>
<evidence type="ECO:0000313" key="5">
    <source>
        <dbReference type="EMBL" id="GHC06095.1"/>
    </source>
</evidence>
<keyword evidence="3" id="KW-0808">Transferase</keyword>
<keyword evidence="6" id="KW-1185">Reference proteome</keyword>
<dbReference type="GO" id="GO:0008757">
    <property type="term" value="F:S-adenosylmethionine-dependent methyltransferase activity"/>
    <property type="evidence" value="ECO:0007669"/>
    <property type="project" value="InterPro"/>
</dbReference>
<dbReference type="SUPFAM" id="SSF53335">
    <property type="entry name" value="S-adenosyl-L-methionine-dependent methyltransferases"/>
    <property type="match status" value="1"/>
</dbReference>
<reference evidence="5" key="2">
    <citation type="submission" date="2020-09" db="EMBL/GenBank/DDBJ databases">
        <authorList>
            <person name="Sun Q."/>
            <person name="Kim S."/>
        </authorList>
    </citation>
    <scope>NUCLEOTIDE SEQUENCE</scope>
    <source>
        <strain evidence="5">KCTC 12870</strain>
    </source>
</reference>
<dbReference type="CDD" id="cd02440">
    <property type="entry name" value="AdoMet_MTases"/>
    <property type="match status" value="1"/>
</dbReference>
<reference evidence="5" key="1">
    <citation type="journal article" date="2014" name="Int. J. Syst. Evol. Microbiol.">
        <title>Complete genome sequence of Corynebacterium casei LMG S-19264T (=DSM 44701T), isolated from a smear-ripened cheese.</title>
        <authorList>
            <consortium name="US DOE Joint Genome Institute (JGI-PGF)"/>
            <person name="Walter F."/>
            <person name="Albersmeier A."/>
            <person name="Kalinowski J."/>
            <person name="Ruckert C."/>
        </authorList>
    </citation>
    <scope>NUCLEOTIDE SEQUENCE</scope>
    <source>
        <strain evidence="5">KCTC 12870</strain>
    </source>
</reference>
<dbReference type="GO" id="GO:0032259">
    <property type="term" value="P:methylation"/>
    <property type="evidence" value="ECO:0007669"/>
    <property type="project" value="UniProtKB-KW"/>
</dbReference>
<comment type="similarity">
    <text evidence="1">Belongs to the methyltransferase superfamily.</text>
</comment>
<name>A0A8J3DID6_9BACT</name>
<evidence type="ECO:0000256" key="2">
    <source>
        <dbReference type="ARBA" id="ARBA00022603"/>
    </source>
</evidence>
<gene>
    <name evidence="5" type="ORF">GCM10007047_23910</name>
</gene>
<dbReference type="Gene3D" id="3.40.50.150">
    <property type="entry name" value="Vaccinia Virus protein VP39"/>
    <property type="match status" value="1"/>
</dbReference>
<evidence type="ECO:0000256" key="3">
    <source>
        <dbReference type="ARBA" id="ARBA00022679"/>
    </source>
</evidence>
<evidence type="ECO:0000313" key="6">
    <source>
        <dbReference type="Proteomes" id="UP000642829"/>
    </source>
</evidence>
<dbReference type="EMBL" id="BMXG01000015">
    <property type="protein sequence ID" value="GHC06095.1"/>
    <property type="molecule type" value="Genomic_DNA"/>
</dbReference>
<sequence length="280" mass="32519">MRSKVFVPFDVDWLAPPEIHDSLHHIPMSEPTQRFSQRVDDYAKYRPSYPSAAAAILRDECGLEPGAPIADIGSGTGIFSRLLLRQGFRVIGVEPNREMREAGTRQLRCYPLYQSWDGRSEETGLPDRTLEAITAAQAFHWFDRSATRREFRRILKPGGWVYIIWNHRRMEGSAFQRAYECLLEEFGTDYHQVDHQGPSRSDFAEFIGDSHVESRIFPNRQDCNWEQLRGRLLSCSYVPAPGDPDCLTMLRRLEQIFLQHHISNRVTLEYDTRVFWGRIA</sequence>
<dbReference type="PANTHER" id="PTHR44942:SF4">
    <property type="entry name" value="METHYLTRANSFERASE TYPE 11 DOMAIN-CONTAINING PROTEIN"/>
    <property type="match status" value="1"/>
</dbReference>
<evidence type="ECO:0000259" key="4">
    <source>
        <dbReference type="Pfam" id="PF08241"/>
    </source>
</evidence>
<feature type="domain" description="Methyltransferase type 11" evidence="4">
    <location>
        <begin position="71"/>
        <end position="163"/>
    </location>
</feature>
<dbReference type="AlphaFoldDB" id="A0A8J3DID6"/>
<keyword evidence="2 5" id="KW-0489">Methyltransferase</keyword>
<accession>A0A8J3DID6</accession>
<organism evidence="5 6">
    <name type="scientific">Cerasicoccus arenae</name>
    <dbReference type="NCBI Taxonomy" id="424488"/>
    <lineage>
        <taxon>Bacteria</taxon>
        <taxon>Pseudomonadati</taxon>
        <taxon>Verrucomicrobiota</taxon>
        <taxon>Opitutia</taxon>
        <taxon>Puniceicoccales</taxon>
        <taxon>Cerasicoccaceae</taxon>
        <taxon>Cerasicoccus</taxon>
    </lineage>
</organism>
<dbReference type="Proteomes" id="UP000642829">
    <property type="component" value="Unassembled WGS sequence"/>
</dbReference>
<dbReference type="InterPro" id="IPR051052">
    <property type="entry name" value="Diverse_substrate_MTase"/>
</dbReference>
<proteinExistence type="inferred from homology"/>
<dbReference type="InterPro" id="IPR013216">
    <property type="entry name" value="Methyltransf_11"/>
</dbReference>
<protein>
    <submittedName>
        <fullName evidence="5">Methyltransferase</fullName>
    </submittedName>
</protein>
<dbReference type="Pfam" id="PF08241">
    <property type="entry name" value="Methyltransf_11"/>
    <property type="match status" value="1"/>
</dbReference>